<dbReference type="InterPro" id="IPR005302">
    <property type="entry name" value="MoCF_Sase_C"/>
</dbReference>
<dbReference type="InterPro" id="IPR052716">
    <property type="entry name" value="MOSC_domain"/>
</dbReference>
<name>A0A7W8NEN2_9DEIO</name>
<dbReference type="PROSITE" id="PS51340">
    <property type="entry name" value="MOSC"/>
    <property type="match status" value="1"/>
</dbReference>
<dbReference type="GO" id="GO:0003824">
    <property type="term" value="F:catalytic activity"/>
    <property type="evidence" value="ECO:0007669"/>
    <property type="project" value="InterPro"/>
</dbReference>
<sequence>MSGTVQSVSASPQHAFSKARQSQIRLLAGLGVEGDAHAGATVQHLSRVRQNPDQPNLRQVHLIHAELLGELAGQGFDVRPGDLGENILTSGLDLLTLPQGTRLHIGAEALVEITGLRKPCAQIDRFQPGLLKAVLATDGSGNVIRKAGIMGVVLRGGTVCPDDEIRVQLPPLPYLPLERV</sequence>
<dbReference type="RefSeq" id="WP_229789547.1">
    <property type="nucleotide sequence ID" value="NZ_JACHFL010000001.1"/>
</dbReference>
<dbReference type="AlphaFoldDB" id="A0A7W8NEN2"/>
<keyword evidence="3" id="KW-1185">Reference proteome</keyword>
<dbReference type="GO" id="GO:0030170">
    <property type="term" value="F:pyridoxal phosphate binding"/>
    <property type="evidence" value="ECO:0007669"/>
    <property type="project" value="InterPro"/>
</dbReference>
<dbReference type="Proteomes" id="UP000552709">
    <property type="component" value="Unassembled WGS sequence"/>
</dbReference>
<protein>
    <submittedName>
        <fullName evidence="2">MOSC domain-containing protein YiiM</fullName>
    </submittedName>
</protein>
<accession>A0A7W8NEN2</accession>
<dbReference type="EMBL" id="JACHFL010000001">
    <property type="protein sequence ID" value="MBB5361127.1"/>
    <property type="molecule type" value="Genomic_DNA"/>
</dbReference>
<dbReference type="Gene3D" id="2.40.33.20">
    <property type="entry name" value="PK beta-barrel domain-like"/>
    <property type="match status" value="1"/>
</dbReference>
<proteinExistence type="predicted"/>
<reference evidence="2 3" key="1">
    <citation type="submission" date="2020-08" db="EMBL/GenBank/DDBJ databases">
        <title>Genomic Encyclopedia of Type Strains, Phase IV (KMG-IV): sequencing the most valuable type-strain genomes for metagenomic binning, comparative biology and taxonomic classification.</title>
        <authorList>
            <person name="Goeker M."/>
        </authorList>
    </citation>
    <scope>NUCLEOTIDE SEQUENCE [LARGE SCALE GENOMIC DNA]</scope>
    <source>
        <strain evidence="2 3">DSM 27939</strain>
    </source>
</reference>
<dbReference type="GO" id="GO:0030151">
    <property type="term" value="F:molybdenum ion binding"/>
    <property type="evidence" value="ECO:0007669"/>
    <property type="project" value="InterPro"/>
</dbReference>
<dbReference type="PANTHER" id="PTHR36930">
    <property type="entry name" value="METAL-SULFUR CLUSTER BIOSYNTHESIS PROTEINS YUAD-RELATED"/>
    <property type="match status" value="1"/>
</dbReference>
<dbReference type="InterPro" id="IPR011037">
    <property type="entry name" value="Pyrv_Knase-like_insert_dom_sf"/>
</dbReference>
<feature type="domain" description="MOSC" evidence="1">
    <location>
        <begin position="19"/>
        <end position="168"/>
    </location>
</feature>
<organism evidence="2 3">
    <name type="scientific">Deinococcus humi</name>
    <dbReference type="NCBI Taxonomy" id="662880"/>
    <lineage>
        <taxon>Bacteria</taxon>
        <taxon>Thermotogati</taxon>
        <taxon>Deinococcota</taxon>
        <taxon>Deinococci</taxon>
        <taxon>Deinococcales</taxon>
        <taxon>Deinococcaceae</taxon>
        <taxon>Deinococcus</taxon>
    </lineage>
</organism>
<dbReference type="Pfam" id="PF03473">
    <property type="entry name" value="MOSC"/>
    <property type="match status" value="1"/>
</dbReference>
<dbReference type="SUPFAM" id="SSF50800">
    <property type="entry name" value="PK beta-barrel domain-like"/>
    <property type="match status" value="1"/>
</dbReference>
<dbReference type="PANTHER" id="PTHR36930:SF1">
    <property type="entry name" value="MOSC DOMAIN-CONTAINING PROTEIN"/>
    <property type="match status" value="1"/>
</dbReference>
<evidence type="ECO:0000313" key="3">
    <source>
        <dbReference type="Proteomes" id="UP000552709"/>
    </source>
</evidence>
<gene>
    <name evidence="2" type="ORF">HNQ08_000198</name>
</gene>
<evidence type="ECO:0000313" key="2">
    <source>
        <dbReference type="EMBL" id="MBB5361127.1"/>
    </source>
</evidence>
<evidence type="ECO:0000259" key="1">
    <source>
        <dbReference type="PROSITE" id="PS51340"/>
    </source>
</evidence>
<comment type="caution">
    <text evidence="2">The sequence shown here is derived from an EMBL/GenBank/DDBJ whole genome shotgun (WGS) entry which is preliminary data.</text>
</comment>